<comment type="caution">
    <text evidence="1">The sequence shown here is derived from an EMBL/GenBank/DDBJ whole genome shotgun (WGS) entry which is preliminary data.</text>
</comment>
<proteinExistence type="predicted"/>
<reference evidence="1 2" key="1">
    <citation type="submission" date="2019-03" db="EMBL/GenBank/DDBJ databases">
        <title>Genomic Encyclopedia of Type Strains, Phase III (KMG-III): the genomes of soil and plant-associated and newly described type strains.</title>
        <authorList>
            <person name="Whitman W."/>
        </authorList>
    </citation>
    <scope>NUCLEOTIDE SEQUENCE [LARGE SCALE GENOMIC DNA]</scope>
    <source>
        <strain evidence="1 2">VKM Ac-2573</strain>
    </source>
</reference>
<dbReference type="Proteomes" id="UP000295146">
    <property type="component" value="Unassembled WGS sequence"/>
</dbReference>
<organism evidence="1 2">
    <name type="scientific">Kribbella pratensis</name>
    <dbReference type="NCBI Taxonomy" id="2512112"/>
    <lineage>
        <taxon>Bacteria</taxon>
        <taxon>Bacillati</taxon>
        <taxon>Actinomycetota</taxon>
        <taxon>Actinomycetes</taxon>
        <taxon>Propionibacteriales</taxon>
        <taxon>Kribbellaceae</taxon>
        <taxon>Kribbella</taxon>
    </lineage>
</organism>
<evidence type="ECO:0000313" key="1">
    <source>
        <dbReference type="EMBL" id="TDW76637.1"/>
    </source>
</evidence>
<protein>
    <submittedName>
        <fullName evidence="1">Uncharacterized protein</fullName>
    </submittedName>
</protein>
<evidence type="ECO:0000313" key="2">
    <source>
        <dbReference type="Proteomes" id="UP000295146"/>
    </source>
</evidence>
<name>A0A4V3GHL9_9ACTN</name>
<keyword evidence="2" id="KW-1185">Reference proteome</keyword>
<dbReference type="AlphaFoldDB" id="A0A4V3GHL9"/>
<sequence>MSKSRRGAPQYAQVHERAAARSATYVAAVAGDPVLRKHLLGARPMSAQLPPVAGLALAAPLRPSAFGGSTHQGGGWPPWFRVANPSCDGLTHRMRWVG</sequence>
<accession>A0A4V3GHL9</accession>
<dbReference type="EMBL" id="SODP01000001">
    <property type="protein sequence ID" value="TDW76637.1"/>
    <property type="molecule type" value="Genomic_DNA"/>
</dbReference>
<gene>
    <name evidence="1" type="ORF">EV653_1794</name>
</gene>